<keyword evidence="4" id="KW-1185">Reference proteome</keyword>
<dbReference type="InterPro" id="IPR011990">
    <property type="entry name" value="TPR-like_helical_dom_sf"/>
</dbReference>
<accession>A0A7S4A4Z0</accession>
<dbReference type="Gene3D" id="1.25.40.10">
    <property type="entry name" value="Tetratricopeptide repeat domain"/>
    <property type="match status" value="1"/>
</dbReference>
<feature type="compositionally biased region" description="Pro residues" evidence="1">
    <location>
        <begin position="84"/>
        <end position="99"/>
    </location>
</feature>
<protein>
    <submittedName>
        <fullName evidence="2">Uncharacterized protein</fullName>
    </submittedName>
</protein>
<organism evidence="2">
    <name type="scientific">Pelagomonas calceolata</name>
    <dbReference type="NCBI Taxonomy" id="35677"/>
    <lineage>
        <taxon>Eukaryota</taxon>
        <taxon>Sar</taxon>
        <taxon>Stramenopiles</taxon>
        <taxon>Ochrophyta</taxon>
        <taxon>Pelagophyceae</taxon>
        <taxon>Pelagomonadales</taxon>
        <taxon>Pelagomonadaceae</taxon>
        <taxon>Pelagomonas</taxon>
    </lineage>
</organism>
<gene>
    <name evidence="2" type="ORF">PCAL00307_LOCUS19281</name>
    <name evidence="3" type="ORF">PECAL_4P26330</name>
</gene>
<feature type="region of interest" description="Disordered" evidence="1">
    <location>
        <begin position="73"/>
        <end position="101"/>
    </location>
</feature>
<dbReference type="AlphaFoldDB" id="A0A7S4A4Z0"/>
<reference evidence="3" key="2">
    <citation type="submission" date="2021-11" db="EMBL/GenBank/DDBJ databases">
        <authorList>
            <consortium name="Genoscope - CEA"/>
            <person name="William W."/>
        </authorList>
    </citation>
    <scope>NUCLEOTIDE SEQUENCE</scope>
</reference>
<dbReference type="EMBL" id="HBIW01022380">
    <property type="protein sequence ID" value="CAE0703833.1"/>
    <property type="molecule type" value="Transcribed_RNA"/>
</dbReference>
<name>A0A7S4A4Z0_9STRA</name>
<dbReference type="SUPFAM" id="SSF48452">
    <property type="entry name" value="TPR-like"/>
    <property type="match status" value="1"/>
</dbReference>
<feature type="region of interest" description="Disordered" evidence="1">
    <location>
        <begin position="40"/>
        <end position="60"/>
    </location>
</feature>
<sequence>MAAVFLHYEQGSAPFTCKLKTELGLAEALEKFRIKYRKKHGQAPPNLEARHHGQTLSDATWRALPAKTDVFLTEGKAPERPKPKPAPPKPKPPPPPKETAPPALVARLLKQAEKQTAEKSYRSARGVYEALLQAGATERATRGLATVDLKRGAHADALKQFEGLWKTYKRERDALACGRCLAALGRHQLAIEMFRRAMRDETLMEDAGVELARAQLSEGRGQEACATCELVLKKNPQHCGATVAYSQVARAFHKKDEELSLILRAVVMDQENKDARRGAALAISDEGGFDRLRKQLADPRDSPAAAVAFLATVCKDHGRVEVSAELLQWAADDVPSSASYALNLLHAREILNDYEGALKAGERFFSQGRVAWYTDVMAILQGRGEFGSAAFCTSTNDVVLEWVAAEDDNHAVVRGTPSPKPTKIKYDDDALDALAVAFALCKVLYLGGGLARARLLVKALEPARRASSTPLHQTSVRNEHAYYCCVAQVLCEDRRDICEYDDDVYVCGDSHTLAPAWKVLQVEQKRLRLKPALVTGLKHWHLRREGYFYPKRNFYYVCGVDTRSPLKKALGLFGDHVETPTIPSNATVLFLLGEIDCREGILVAVEKLRYESVDEGIRHTASIFVDVASRLARHKRWKVLVHPVPPVLDETRGMVLKYNATLRRLVDECSELTWVDCFGGFLDPASGKLDARWRLDGTHLHPRYLDELLAPALGALDF</sequence>
<dbReference type="OrthoDB" id="435413at2759"/>
<dbReference type="EMBL" id="CAKKNE010000004">
    <property type="protein sequence ID" value="CAH0375305.1"/>
    <property type="molecule type" value="Genomic_DNA"/>
</dbReference>
<evidence type="ECO:0000313" key="4">
    <source>
        <dbReference type="Proteomes" id="UP000789595"/>
    </source>
</evidence>
<dbReference type="Proteomes" id="UP000789595">
    <property type="component" value="Unassembled WGS sequence"/>
</dbReference>
<proteinExistence type="predicted"/>
<reference evidence="2" key="1">
    <citation type="submission" date="2021-01" db="EMBL/GenBank/DDBJ databases">
        <authorList>
            <person name="Corre E."/>
            <person name="Pelletier E."/>
            <person name="Niang G."/>
            <person name="Scheremetjew M."/>
            <person name="Finn R."/>
            <person name="Kale V."/>
            <person name="Holt S."/>
            <person name="Cochrane G."/>
            <person name="Meng A."/>
            <person name="Brown T."/>
            <person name="Cohen L."/>
        </authorList>
    </citation>
    <scope>NUCLEOTIDE SEQUENCE</scope>
    <source>
        <strain evidence="2">CCMP1756</strain>
    </source>
</reference>
<dbReference type="SUPFAM" id="SSF52266">
    <property type="entry name" value="SGNH hydrolase"/>
    <property type="match status" value="1"/>
</dbReference>
<evidence type="ECO:0000313" key="3">
    <source>
        <dbReference type="EMBL" id="CAH0375305.1"/>
    </source>
</evidence>
<evidence type="ECO:0000313" key="2">
    <source>
        <dbReference type="EMBL" id="CAE0703833.1"/>
    </source>
</evidence>
<evidence type="ECO:0000256" key="1">
    <source>
        <dbReference type="SAM" id="MobiDB-lite"/>
    </source>
</evidence>